<dbReference type="Pfam" id="PF25172">
    <property type="entry name" value="Beta-prop_WDR3_2nd"/>
    <property type="match status" value="1"/>
</dbReference>
<evidence type="ECO:0000256" key="5">
    <source>
        <dbReference type="ARBA" id="ARBA00038229"/>
    </source>
</evidence>
<dbReference type="FunFam" id="2.130.10.10:FF:000178">
    <property type="entry name" value="WD repeat domain 3"/>
    <property type="match status" value="1"/>
</dbReference>
<comment type="subcellular location">
    <subcellularLocation>
        <location evidence="1">Nucleus</location>
        <location evidence="1">Nucleolus</location>
    </subcellularLocation>
</comment>
<feature type="domain" description="Small-subunit processome Utp12" evidence="8">
    <location>
        <begin position="827"/>
        <end position="927"/>
    </location>
</feature>
<accession>A0A6U9R2A3</accession>
<dbReference type="InterPro" id="IPR036322">
    <property type="entry name" value="WD40_repeat_dom_sf"/>
</dbReference>
<feature type="repeat" description="WD" evidence="6">
    <location>
        <begin position="688"/>
        <end position="720"/>
    </location>
</feature>
<dbReference type="GO" id="GO:0030515">
    <property type="term" value="F:snoRNA binding"/>
    <property type="evidence" value="ECO:0007669"/>
    <property type="project" value="TreeGrafter"/>
</dbReference>
<feature type="repeat" description="WD" evidence="6">
    <location>
        <begin position="506"/>
        <end position="547"/>
    </location>
</feature>
<dbReference type="Gene3D" id="2.130.10.10">
    <property type="entry name" value="YVTN repeat-like/Quinoprotein amine dehydrogenase"/>
    <property type="match status" value="4"/>
</dbReference>
<dbReference type="EMBL" id="HBIS01005204">
    <property type="protein sequence ID" value="CAE0610863.1"/>
    <property type="molecule type" value="Transcribed_RNA"/>
</dbReference>
<proteinExistence type="inferred from homology"/>
<dbReference type="InterPro" id="IPR020472">
    <property type="entry name" value="WD40_PAC1"/>
</dbReference>
<dbReference type="PROSITE" id="PS00678">
    <property type="entry name" value="WD_REPEATS_1"/>
    <property type="match status" value="2"/>
</dbReference>
<dbReference type="Pfam" id="PF04003">
    <property type="entry name" value="Utp12"/>
    <property type="match status" value="1"/>
</dbReference>
<comment type="similarity">
    <text evidence="5">Belongs to the WD repeat WDR3/UTP12 family.</text>
</comment>
<feature type="compositionally biased region" description="Basic residues" evidence="7">
    <location>
        <begin position="304"/>
        <end position="315"/>
    </location>
</feature>
<dbReference type="PANTHER" id="PTHR19853">
    <property type="entry name" value="WD REPEAT CONTAINING PROTEIN 3 WDR3"/>
    <property type="match status" value="1"/>
</dbReference>
<dbReference type="GO" id="GO:0032040">
    <property type="term" value="C:small-subunit processome"/>
    <property type="evidence" value="ECO:0007669"/>
    <property type="project" value="TreeGrafter"/>
</dbReference>
<feature type="compositionally biased region" description="Polar residues" evidence="7">
    <location>
        <begin position="237"/>
        <end position="251"/>
    </location>
</feature>
<dbReference type="FunFam" id="2.130.10.10:FF:000157">
    <property type="entry name" value="WD repeat domain 3"/>
    <property type="match status" value="1"/>
</dbReference>
<name>A0A6U9R2A3_9CHLO</name>
<reference evidence="10" key="1">
    <citation type="submission" date="2021-01" db="EMBL/GenBank/DDBJ databases">
        <authorList>
            <person name="Corre E."/>
            <person name="Pelletier E."/>
            <person name="Niang G."/>
            <person name="Scheremetjew M."/>
            <person name="Finn R."/>
            <person name="Kale V."/>
            <person name="Holt S."/>
            <person name="Cochrane G."/>
            <person name="Meng A."/>
            <person name="Brown T."/>
            <person name="Cohen L."/>
        </authorList>
    </citation>
    <scope>NUCLEOTIDE SEQUENCE</scope>
    <source>
        <strain evidence="10">CCMP1897</strain>
    </source>
</reference>
<dbReference type="AlphaFoldDB" id="A0A6U9R2A3"/>
<dbReference type="PROSITE" id="PS50294">
    <property type="entry name" value="WD_REPEATS_REGION"/>
    <property type="match status" value="6"/>
</dbReference>
<dbReference type="InterPro" id="IPR015943">
    <property type="entry name" value="WD40/YVTN_repeat-like_dom_sf"/>
</dbReference>
<sequence>MGKAYLRYVQKSVLGVVCSGPSIAYDANGAQLCVGALEDAVSWNKKTGQVAKKMHVEEGESSAAVSSIERGKEGLATAYEDGAVRIWKEEICVATFKGHKGRVEALRFAQNGDLLASGGVDGHIVVWDVADEAGRFRLRGHVGPITDLAWIEWGRKRYMISASKDGRLKVWDINQQHCCQTLVVGQAGEGASLAFHGQRLLVAGSNGKVLVYSAQEEDQKANDVKEMKVSKAEKQDNGTVDPTNQSEENTSMELLVFSGSLKRIDASKANLLRWEENGHGFGVSSMGKSIEFYKARSRSELTKKLRRKQKRRREKISKQMSKEASNVEVEEAQKNADTAKQDLKKDSLSAASETSAEITVEDEYEMLPPLRLKHKAKGFAFCPQSWSKVDNILRFKVAVALQNNQIEEWELVNETWEKLHTIDMAGHRADIRSVSLSEDDSVLMTCSHSSVKFWNPHTGSCLRTIESGYILSSLFVPGGRQAVCGTKSGELEVFDVGSGMRVGEPIPAHEGAIWSLAALADGSGFVSGSADKEVKFWEYEVREDILDGQLSKQQLGLAHTRTLKMTDDVLCVRVSPSGSLIAVALLDATIKVFFTDSLKFFLSLYGHKLPVLCMDISSDGTLLASGSADKNLKLWGLDFGDCHRSLFAHSDSVMACVFVKDTHYLFTAGKDKVIKYWDADKFQLLLTLDGHHAEVWSLAVSAGGDLLASGSHDRSVRIWERTDEPFFVQEEEERRMDAMFEEGLEGATGVPQDEVVLPAEGQEQESLPAGQRTGETIDATDAIISALDLAEAQMERDAEHMQVHASSTKAPPPPPPNPLLLGLRPAQFVLHTVANVRSADLEQALMILPFTAALRLLDVLQLNLERGKDVELICRVMTLLVRLHLRQLVHTPDARRVLTSMRDRLRPQMESLKDTLGFNLAGMEYMKRNIQARRWGQVLLGMEE</sequence>
<evidence type="ECO:0000313" key="11">
    <source>
        <dbReference type="EMBL" id="CAE0610862.1"/>
    </source>
</evidence>
<dbReference type="SUPFAM" id="SSF50978">
    <property type="entry name" value="WD40 repeat-like"/>
    <property type="match status" value="2"/>
</dbReference>
<evidence type="ECO:0000256" key="1">
    <source>
        <dbReference type="ARBA" id="ARBA00004604"/>
    </source>
</evidence>
<gene>
    <name evidence="9" type="ORF">PSAL00342_LOCUS4695</name>
    <name evidence="10" type="ORF">PSAL00342_LOCUS4696</name>
    <name evidence="11" type="ORF">PSAL00342_LOCUS4697</name>
    <name evidence="12" type="ORF">PSAL00342_LOCUS4698</name>
</gene>
<evidence type="ECO:0000256" key="6">
    <source>
        <dbReference type="PROSITE-ProRule" id="PRU00221"/>
    </source>
</evidence>
<organism evidence="10">
    <name type="scientific">Picocystis salinarum</name>
    <dbReference type="NCBI Taxonomy" id="88271"/>
    <lineage>
        <taxon>Eukaryota</taxon>
        <taxon>Viridiplantae</taxon>
        <taxon>Chlorophyta</taxon>
        <taxon>Picocystophyceae</taxon>
        <taxon>Picocystales</taxon>
        <taxon>Picocystaceae</taxon>
        <taxon>Picocystis</taxon>
    </lineage>
</organism>
<dbReference type="CDD" id="cd00200">
    <property type="entry name" value="WD40"/>
    <property type="match status" value="1"/>
</dbReference>
<feature type="region of interest" description="Disordered" evidence="7">
    <location>
        <begin position="302"/>
        <end position="348"/>
    </location>
</feature>
<feature type="compositionally biased region" description="Basic and acidic residues" evidence="7">
    <location>
        <begin position="221"/>
        <end position="236"/>
    </location>
</feature>
<dbReference type="PROSITE" id="PS50082">
    <property type="entry name" value="WD_REPEATS_2"/>
    <property type="match status" value="7"/>
</dbReference>
<dbReference type="InterPro" id="IPR007148">
    <property type="entry name" value="SSU_processome_Utp12"/>
</dbReference>
<dbReference type="EMBL" id="HBIS01005203">
    <property type="protein sequence ID" value="CAE0610862.1"/>
    <property type="molecule type" value="Transcribed_RNA"/>
</dbReference>
<dbReference type="InterPro" id="IPR051570">
    <property type="entry name" value="TBC1_cilium_biogenesis"/>
</dbReference>
<evidence type="ECO:0000313" key="9">
    <source>
        <dbReference type="EMBL" id="CAE0610860.1"/>
    </source>
</evidence>
<feature type="region of interest" description="Disordered" evidence="7">
    <location>
        <begin position="795"/>
        <end position="814"/>
    </location>
</feature>
<dbReference type="GO" id="GO:0034388">
    <property type="term" value="C:Pwp2p-containing subcomplex of 90S preribosome"/>
    <property type="evidence" value="ECO:0007669"/>
    <property type="project" value="TreeGrafter"/>
</dbReference>
<feature type="repeat" description="WD" evidence="6">
    <location>
        <begin position="138"/>
        <end position="181"/>
    </location>
</feature>
<feature type="repeat" description="WD" evidence="6">
    <location>
        <begin position="604"/>
        <end position="645"/>
    </location>
</feature>
<feature type="repeat" description="WD" evidence="6">
    <location>
        <begin position="424"/>
        <end position="464"/>
    </location>
</feature>
<evidence type="ECO:0000313" key="12">
    <source>
        <dbReference type="EMBL" id="CAE0610863.1"/>
    </source>
</evidence>
<evidence type="ECO:0000256" key="3">
    <source>
        <dbReference type="ARBA" id="ARBA00022737"/>
    </source>
</evidence>
<protein>
    <recommendedName>
        <fullName evidence="8">Small-subunit processome Utp12 domain-containing protein</fullName>
    </recommendedName>
</protein>
<feature type="repeat" description="WD" evidence="6">
    <location>
        <begin position="96"/>
        <end position="129"/>
    </location>
</feature>
<dbReference type="EMBL" id="HBIS01005202">
    <property type="protein sequence ID" value="CAE0610861.1"/>
    <property type="molecule type" value="Transcribed_RNA"/>
</dbReference>
<feature type="region of interest" description="Disordered" evidence="7">
    <location>
        <begin position="221"/>
        <end position="251"/>
    </location>
</feature>
<feature type="compositionally biased region" description="Basic and acidic residues" evidence="7">
    <location>
        <begin position="331"/>
        <end position="347"/>
    </location>
</feature>
<evidence type="ECO:0000256" key="2">
    <source>
        <dbReference type="ARBA" id="ARBA00022574"/>
    </source>
</evidence>
<dbReference type="PRINTS" id="PR00320">
    <property type="entry name" value="GPROTEINBRPT"/>
</dbReference>
<keyword evidence="3" id="KW-0677">Repeat</keyword>
<dbReference type="PANTHER" id="PTHR19853:SF0">
    <property type="entry name" value="WD REPEAT-CONTAINING PROTEIN 3"/>
    <property type="match status" value="1"/>
</dbReference>
<dbReference type="Pfam" id="PF00400">
    <property type="entry name" value="WD40"/>
    <property type="match status" value="2"/>
</dbReference>
<dbReference type="InterPro" id="IPR019775">
    <property type="entry name" value="WD40_repeat_CS"/>
</dbReference>
<dbReference type="EMBL" id="HBIS01005201">
    <property type="protein sequence ID" value="CAE0610860.1"/>
    <property type="molecule type" value="Transcribed_RNA"/>
</dbReference>
<evidence type="ECO:0000313" key="10">
    <source>
        <dbReference type="EMBL" id="CAE0610861.1"/>
    </source>
</evidence>
<feature type="repeat" description="WD" evidence="6">
    <location>
        <begin position="646"/>
        <end position="687"/>
    </location>
</feature>
<evidence type="ECO:0000259" key="8">
    <source>
        <dbReference type="Pfam" id="PF04003"/>
    </source>
</evidence>
<dbReference type="GO" id="GO:0030490">
    <property type="term" value="P:maturation of SSU-rRNA"/>
    <property type="evidence" value="ECO:0007669"/>
    <property type="project" value="TreeGrafter"/>
</dbReference>
<keyword evidence="4" id="KW-0539">Nucleus</keyword>
<keyword evidence="2 6" id="KW-0853">WD repeat</keyword>
<evidence type="ECO:0000256" key="7">
    <source>
        <dbReference type="SAM" id="MobiDB-lite"/>
    </source>
</evidence>
<evidence type="ECO:0000256" key="4">
    <source>
        <dbReference type="ARBA" id="ARBA00023242"/>
    </source>
</evidence>
<dbReference type="SMART" id="SM00320">
    <property type="entry name" value="WD40"/>
    <property type="match status" value="11"/>
</dbReference>
<dbReference type="InterPro" id="IPR001680">
    <property type="entry name" value="WD40_rpt"/>
</dbReference>